<feature type="domain" description="Endonuclease GajA/Old nuclease/RecF-like AAA" evidence="1">
    <location>
        <begin position="1"/>
        <end position="472"/>
    </location>
</feature>
<dbReference type="OrthoDB" id="9805802at2"/>
<accession>A0A3N4PXA5</accession>
<dbReference type="SUPFAM" id="SSF52540">
    <property type="entry name" value="P-loop containing nucleoside triphosphate hydrolases"/>
    <property type="match status" value="1"/>
</dbReference>
<comment type="caution">
    <text evidence="2">The sequence shown here is derived from an EMBL/GenBank/DDBJ whole genome shotgun (WGS) entry which is preliminary data.</text>
</comment>
<proteinExistence type="predicted"/>
<dbReference type="InterPro" id="IPR027417">
    <property type="entry name" value="P-loop_NTPase"/>
</dbReference>
<dbReference type="NCBIfam" id="TIGR04435">
    <property type="entry name" value="restrict_AAA_1"/>
    <property type="match status" value="1"/>
</dbReference>
<dbReference type="GO" id="GO:0006302">
    <property type="term" value="P:double-strand break repair"/>
    <property type="evidence" value="ECO:0007669"/>
    <property type="project" value="TreeGrafter"/>
</dbReference>
<dbReference type="Proteomes" id="UP000278351">
    <property type="component" value="Unassembled WGS sequence"/>
</dbReference>
<dbReference type="PANTHER" id="PTHR32182">
    <property type="entry name" value="DNA REPLICATION AND REPAIR PROTEIN RECF"/>
    <property type="match status" value="1"/>
</dbReference>
<evidence type="ECO:0000313" key="3">
    <source>
        <dbReference type="Proteomes" id="UP000278351"/>
    </source>
</evidence>
<gene>
    <name evidence="2" type="ORF">EGT74_08010</name>
</gene>
<organism evidence="2 3">
    <name type="scientific">Chitinophaga lutea</name>
    <dbReference type="NCBI Taxonomy" id="2488634"/>
    <lineage>
        <taxon>Bacteria</taxon>
        <taxon>Pseudomonadati</taxon>
        <taxon>Bacteroidota</taxon>
        <taxon>Chitinophagia</taxon>
        <taxon>Chitinophagales</taxon>
        <taxon>Chitinophagaceae</taxon>
        <taxon>Chitinophaga</taxon>
    </lineage>
</organism>
<evidence type="ECO:0000259" key="1">
    <source>
        <dbReference type="Pfam" id="PF13175"/>
    </source>
</evidence>
<dbReference type="InterPro" id="IPR030974">
    <property type="entry name" value="Restrict_AAA"/>
</dbReference>
<dbReference type="RefSeq" id="WP_123845968.1">
    <property type="nucleotide sequence ID" value="NZ_RPDH01000001.1"/>
</dbReference>
<keyword evidence="3" id="KW-1185">Reference proteome</keyword>
<protein>
    <submittedName>
        <fullName evidence="2">Restriction system-associated AAA family ATPase</fullName>
    </submittedName>
</protein>
<dbReference type="PANTHER" id="PTHR32182:SF25">
    <property type="entry name" value="SLR1056 PROTEIN"/>
    <property type="match status" value="1"/>
</dbReference>
<dbReference type="GO" id="GO:0000731">
    <property type="term" value="P:DNA synthesis involved in DNA repair"/>
    <property type="evidence" value="ECO:0007669"/>
    <property type="project" value="TreeGrafter"/>
</dbReference>
<dbReference type="Gene3D" id="3.40.50.300">
    <property type="entry name" value="P-loop containing nucleotide triphosphate hydrolases"/>
    <property type="match status" value="2"/>
</dbReference>
<evidence type="ECO:0000313" key="2">
    <source>
        <dbReference type="EMBL" id="RPE13453.1"/>
    </source>
</evidence>
<dbReference type="InterPro" id="IPR041685">
    <property type="entry name" value="AAA_GajA/Old/RecF-like"/>
</dbReference>
<dbReference type="AlphaFoldDB" id="A0A3N4PXA5"/>
<dbReference type="EMBL" id="RPDH01000001">
    <property type="protein sequence ID" value="RPE13453.1"/>
    <property type="molecule type" value="Genomic_DNA"/>
</dbReference>
<dbReference type="Pfam" id="PF13175">
    <property type="entry name" value="AAA_15"/>
    <property type="match status" value="1"/>
</dbReference>
<sequence>MKLLRIKLLEQFRSLPDNFEIKFISNGYNANALYQFMPYCLIGRNGSGKSNLLEAIAAIFYHIECMNLNTLPSSFVYDEEENPGGFTSDKASIDAFEIEYLFQMEKADLPNPVQNIKSSCWKPPHAHILITKEKGNSPVIRWMNRKLFEHNGDEVLTRLEAKGFFPNYVIGYSSGENEILSLPFFKMRFIHYDEYEQALQKKLPYTQPEGRLIYFDNSLSQAVFLTNYLMQDTNILNPIYKSLGIVGVSQFRIIIRLNEYTEASEFLNTDNEDGERDEAESSNRIKLTSRLDNLITVLKNCSTCWENKEDVLFLDYCIDDATKMAFASNFENDPIKLFQSFQILLTLNLFEVSYHLKKELYESSSLYVNETVPVLASDRRIMRVKDLEITTDKTSRIYNKSLSDGEHQFLHSMGVCLLFKNSNSLFLLDEPETHFNPEWRSLFISTLKECLQQKGTNFMSDILITSHSPFIVSDCLQSNVLVFERSNRENSKVKVTRPEFNTFGASVNLITNRLFHKEETISMIASTRLKHVLKDFKAHKISLEDAIKEANQLGDSVEKLLIVDQLRRSSSKKTNSTKVKRRK</sequence>
<reference evidence="2 3" key="1">
    <citation type="submission" date="2018-11" db="EMBL/GenBank/DDBJ databases">
        <title>Chitinophaga lutea sp.nov., isolate from arsenic contaminated soil.</title>
        <authorList>
            <person name="Zong Y."/>
        </authorList>
    </citation>
    <scope>NUCLEOTIDE SEQUENCE [LARGE SCALE GENOMIC DNA]</scope>
    <source>
        <strain evidence="2 3">ZY74</strain>
    </source>
</reference>
<name>A0A3N4PXA5_9BACT</name>